<dbReference type="Proteomes" id="UP000266649">
    <property type="component" value="Unassembled WGS sequence"/>
</dbReference>
<dbReference type="RefSeq" id="WP_119135015.1">
    <property type="nucleotide sequence ID" value="NZ_QXXQ01000006.1"/>
</dbReference>
<dbReference type="InterPro" id="IPR011928">
    <property type="entry name" value="Phage_phiJL001_Gp84"/>
</dbReference>
<keyword evidence="3" id="KW-1185">Reference proteome</keyword>
<dbReference type="OrthoDB" id="1633386at2"/>
<feature type="domain" description="Bacteriophage phiJL001 Gp84 C-terminal" evidence="1">
    <location>
        <begin position="194"/>
        <end position="277"/>
    </location>
</feature>
<comment type="caution">
    <text evidence="2">The sequence shown here is derived from an EMBL/GenBank/DDBJ whole genome shotgun (WGS) entry which is preliminary data.</text>
</comment>
<dbReference type="EMBL" id="QXXQ01000006">
    <property type="protein sequence ID" value="RID91406.1"/>
    <property type="molecule type" value="Genomic_DNA"/>
</dbReference>
<accession>A0A398BW11</accession>
<dbReference type="NCBIfam" id="TIGR02218">
    <property type="entry name" value="phg_TIGR02218"/>
    <property type="match status" value="1"/>
</dbReference>
<evidence type="ECO:0000259" key="1">
    <source>
        <dbReference type="Pfam" id="PF09356"/>
    </source>
</evidence>
<proteinExistence type="predicted"/>
<name>A0A398BW11_9RHOB</name>
<dbReference type="InterPro" id="IPR018964">
    <property type="entry name" value="Phage_phiJL001_Gp84_C"/>
</dbReference>
<sequence length="296" mass="32214">MSARDDLLAHLAGGVTTVCRAWLVRRVDGTQMGFTDHDGDLRFGGVTFRASTGLTAGALQQSTGLSVDNTQAMGALSDVGLTEADILAGRYDGAEVEAWLVNWADLEQRDLLFRGTLGEITRNGTGFEAELRGLAERLNHPQGRVYQRECAALLRDKECGVDLDDPQFVADCVLAEVAERRVFRFAPLVEYPQGWFERGVLTLRDGAAAGLSGAIKTDRILADGRREIGLWRALGADVAAGTAVRLVAGCDKRPETCRQKFNNFLNFRGFPHIPGEDWLTSFPSSSLVNDGRSLRG</sequence>
<protein>
    <submittedName>
        <fullName evidence="2">DUF2163 domain-containing protein</fullName>
    </submittedName>
</protein>
<organism evidence="2 3">
    <name type="scientific">Gemmobacter lutimaris</name>
    <dbReference type="NCBI Taxonomy" id="2306023"/>
    <lineage>
        <taxon>Bacteria</taxon>
        <taxon>Pseudomonadati</taxon>
        <taxon>Pseudomonadota</taxon>
        <taxon>Alphaproteobacteria</taxon>
        <taxon>Rhodobacterales</taxon>
        <taxon>Paracoccaceae</taxon>
        <taxon>Gemmobacter</taxon>
    </lineage>
</organism>
<dbReference type="Pfam" id="PF09931">
    <property type="entry name" value="Phage_phiJL001_Gp84_N"/>
    <property type="match status" value="1"/>
</dbReference>
<dbReference type="Pfam" id="PF09356">
    <property type="entry name" value="Phage_BR0599"/>
    <property type="match status" value="1"/>
</dbReference>
<evidence type="ECO:0000313" key="2">
    <source>
        <dbReference type="EMBL" id="RID91406.1"/>
    </source>
</evidence>
<dbReference type="AlphaFoldDB" id="A0A398BW11"/>
<evidence type="ECO:0000313" key="3">
    <source>
        <dbReference type="Proteomes" id="UP000266649"/>
    </source>
</evidence>
<reference evidence="2 3" key="1">
    <citation type="submission" date="2018-09" db="EMBL/GenBank/DDBJ databases">
        <title>Gemmobacter lutimaris sp. nov., a marine bacterium isolated from tidal flat.</title>
        <authorList>
            <person name="Lee D.W."/>
            <person name="Yoo Y."/>
            <person name="Kim J.-J."/>
            <person name="Kim B.S."/>
        </authorList>
    </citation>
    <scope>NUCLEOTIDE SEQUENCE [LARGE SCALE GENOMIC DNA]</scope>
    <source>
        <strain evidence="2 3">YJ-T1-11</strain>
    </source>
</reference>
<gene>
    <name evidence="2" type="ORF">D2N39_11920</name>
</gene>